<sequence length="167" mass="18731">MLDVGDTAPEFTLPGTARDDDGNDRDDIAEYSLSAALEERPVLLNFYVFNFHPACRENVCSLHNLSWFDLDDGITVYGISTDSVHSHREFARQETLGFPLLSDSDGSVAASYDVLADEIARHRQVAQRSVFLIDRSGTVRYAWSAETPSQQPDWTEIKRATDLFEPS</sequence>
<dbReference type="PIRSF" id="PIRSF000239">
    <property type="entry name" value="AHPC"/>
    <property type="match status" value="1"/>
</dbReference>
<dbReference type="eggNOG" id="arCOG00316">
    <property type="taxonomic scope" value="Archaea"/>
</dbReference>
<dbReference type="Gene3D" id="3.40.30.10">
    <property type="entry name" value="Glutaredoxin"/>
    <property type="match status" value="1"/>
</dbReference>
<reference evidence="6 7" key="1">
    <citation type="journal article" date="2014" name="PLoS Genet.">
        <title>Phylogenetically driven sequencing of extremely halophilic archaea reveals strategies for static and dynamic osmo-response.</title>
        <authorList>
            <person name="Becker E.A."/>
            <person name="Seitzer P.M."/>
            <person name="Tritt A."/>
            <person name="Larsen D."/>
            <person name="Krusor M."/>
            <person name="Yao A.I."/>
            <person name="Wu D."/>
            <person name="Madern D."/>
            <person name="Eisen J.A."/>
            <person name="Darling A.E."/>
            <person name="Facciotti M.T."/>
        </authorList>
    </citation>
    <scope>NUCLEOTIDE SEQUENCE [LARGE SCALE GENOMIC DNA]</scope>
    <source>
        <strain evidence="6 7">2-9-1</strain>
    </source>
</reference>
<dbReference type="InterPro" id="IPR050455">
    <property type="entry name" value="Tpx_Peroxidase_subfamily"/>
</dbReference>
<dbReference type="EMBL" id="AOIU01000043">
    <property type="protein sequence ID" value="ELZ21119.1"/>
    <property type="molecule type" value="Genomic_DNA"/>
</dbReference>
<evidence type="ECO:0000313" key="6">
    <source>
        <dbReference type="EMBL" id="ELZ21119.1"/>
    </source>
</evidence>
<dbReference type="InterPro" id="IPR024706">
    <property type="entry name" value="Peroxiredoxin_AhpC-typ"/>
</dbReference>
<dbReference type="PANTHER" id="PTHR43110">
    <property type="entry name" value="THIOL PEROXIDASE"/>
    <property type="match status" value="1"/>
</dbReference>
<accession>M0CGW1</accession>
<dbReference type="InterPro" id="IPR000866">
    <property type="entry name" value="AhpC/TSA"/>
</dbReference>
<dbReference type="Proteomes" id="UP000011626">
    <property type="component" value="Unassembled WGS sequence"/>
</dbReference>
<proteinExistence type="predicted"/>
<dbReference type="SUPFAM" id="SSF52833">
    <property type="entry name" value="Thioredoxin-like"/>
    <property type="match status" value="1"/>
</dbReference>
<evidence type="ECO:0000256" key="4">
    <source>
        <dbReference type="SAM" id="MobiDB-lite"/>
    </source>
</evidence>
<dbReference type="PANTHER" id="PTHR43110:SF1">
    <property type="entry name" value="THIOL PEROXIDASE"/>
    <property type="match status" value="1"/>
</dbReference>
<evidence type="ECO:0000256" key="1">
    <source>
        <dbReference type="ARBA" id="ARBA00023002"/>
    </source>
</evidence>
<comment type="caution">
    <text evidence="6">The sequence shown here is derived from an EMBL/GenBank/DDBJ whole genome shotgun (WGS) entry which is preliminary data.</text>
</comment>
<keyword evidence="1" id="KW-0560">Oxidoreductase</keyword>
<keyword evidence="6" id="KW-0503">Monooxygenase</keyword>
<evidence type="ECO:0000256" key="3">
    <source>
        <dbReference type="PIRSR" id="PIRSR000239-1"/>
    </source>
</evidence>
<dbReference type="STRING" id="797114.C475_19213"/>
<protein>
    <submittedName>
        <fullName evidence="6">Monooxygenase</fullName>
    </submittedName>
</protein>
<feature type="region of interest" description="Disordered" evidence="4">
    <location>
        <begin position="1"/>
        <end position="25"/>
    </location>
</feature>
<dbReference type="GO" id="GO:0016209">
    <property type="term" value="F:antioxidant activity"/>
    <property type="evidence" value="ECO:0007669"/>
    <property type="project" value="InterPro"/>
</dbReference>
<name>M0CGW1_9EURY</name>
<feature type="active site" description="Cysteine sulfenic acid (-SOH) intermediate; for peroxidase activity" evidence="3">
    <location>
        <position position="55"/>
    </location>
</feature>
<dbReference type="RefSeq" id="WP_006885507.1">
    <property type="nucleotide sequence ID" value="NZ_AOIU01000043.1"/>
</dbReference>
<dbReference type="GO" id="GO:0004497">
    <property type="term" value="F:monooxygenase activity"/>
    <property type="evidence" value="ECO:0007669"/>
    <property type="project" value="UniProtKB-KW"/>
</dbReference>
<keyword evidence="2" id="KW-0676">Redox-active center</keyword>
<feature type="domain" description="Thioredoxin" evidence="5">
    <location>
        <begin position="2"/>
        <end position="166"/>
    </location>
</feature>
<dbReference type="InterPro" id="IPR013766">
    <property type="entry name" value="Thioredoxin_domain"/>
</dbReference>
<evidence type="ECO:0000313" key="7">
    <source>
        <dbReference type="Proteomes" id="UP000011626"/>
    </source>
</evidence>
<dbReference type="Pfam" id="PF00578">
    <property type="entry name" value="AhpC-TSA"/>
    <property type="match status" value="1"/>
</dbReference>
<gene>
    <name evidence="6" type="ORF">C475_19213</name>
</gene>
<dbReference type="InterPro" id="IPR036249">
    <property type="entry name" value="Thioredoxin-like_sf"/>
</dbReference>
<organism evidence="6 7">
    <name type="scientific">Halosimplex carlsbadense 2-9-1</name>
    <dbReference type="NCBI Taxonomy" id="797114"/>
    <lineage>
        <taxon>Archaea</taxon>
        <taxon>Methanobacteriati</taxon>
        <taxon>Methanobacteriota</taxon>
        <taxon>Stenosarchaea group</taxon>
        <taxon>Halobacteria</taxon>
        <taxon>Halobacteriales</taxon>
        <taxon>Haloarculaceae</taxon>
        <taxon>Halosimplex</taxon>
    </lineage>
</organism>
<dbReference type="AlphaFoldDB" id="M0CGW1"/>
<dbReference type="OrthoDB" id="165617at2157"/>
<keyword evidence="7" id="KW-1185">Reference proteome</keyword>
<evidence type="ECO:0000259" key="5">
    <source>
        <dbReference type="PROSITE" id="PS51352"/>
    </source>
</evidence>
<dbReference type="PROSITE" id="PS51352">
    <property type="entry name" value="THIOREDOXIN_2"/>
    <property type="match status" value="1"/>
</dbReference>
<evidence type="ECO:0000256" key="2">
    <source>
        <dbReference type="ARBA" id="ARBA00023284"/>
    </source>
</evidence>